<reference evidence="3 4" key="1">
    <citation type="submission" date="2018-05" db="EMBL/GenBank/DDBJ databases">
        <title>The Hungate 1000. A catalogue of reference genomes from the rumen microbiome.</title>
        <authorList>
            <person name="Kelly W."/>
        </authorList>
    </citation>
    <scope>NUCLEOTIDE SEQUENCE [LARGE SCALE GENOMIC DNA]</scope>
    <source>
        <strain evidence="3 4">SAb67</strain>
    </source>
</reference>
<dbReference type="EMBL" id="QGDI01000011">
    <property type="protein sequence ID" value="PWJ11007.1"/>
    <property type="molecule type" value="Genomic_DNA"/>
</dbReference>
<keyword evidence="2" id="KW-0472">Membrane</keyword>
<proteinExistence type="predicted"/>
<feature type="transmembrane region" description="Helical" evidence="2">
    <location>
        <begin position="91"/>
        <end position="112"/>
    </location>
</feature>
<feature type="transmembrane region" description="Helical" evidence="2">
    <location>
        <begin position="237"/>
        <end position="259"/>
    </location>
</feature>
<feature type="transmembrane region" description="Helical" evidence="2">
    <location>
        <begin position="34"/>
        <end position="52"/>
    </location>
</feature>
<feature type="transmembrane region" description="Helical" evidence="2">
    <location>
        <begin position="124"/>
        <end position="142"/>
    </location>
</feature>
<evidence type="ECO:0000256" key="2">
    <source>
        <dbReference type="SAM" id="Phobius"/>
    </source>
</evidence>
<evidence type="ECO:0008006" key="5">
    <source>
        <dbReference type="Google" id="ProtNLM"/>
    </source>
</evidence>
<dbReference type="OrthoDB" id="1819657at2"/>
<name>A0A315XVY3_RUMFL</name>
<dbReference type="Proteomes" id="UP000245720">
    <property type="component" value="Unassembled WGS sequence"/>
</dbReference>
<comment type="caution">
    <text evidence="3">The sequence shown here is derived from an EMBL/GenBank/DDBJ whole genome shotgun (WGS) entry which is preliminary data.</text>
</comment>
<feature type="region of interest" description="Disordered" evidence="1">
    <location>
        <begin position="1"/>
        <end position="21"/>
    </location>
</feature>
<sequence>MKKYEDQPMNYDENGYYSDEKPEDSKQFRVLDKITGILVLMLFAAAVIYMFVMGKRSGEQYKAIYAFFALFGGIGLIVIITDLIKGKKLQAGAFVALAIGVAGIVCARMVLTGGDNMKMKLVKLFAYGIPLFFACLGAYYASAGIKHSLVSKDNCTTHVSAVCKSVTTETTSTNGRITSIKYRPTYEYTYEDKTYTAAGGRTSCLRVNGDIYDIFIDPENPTLVSDPEAEKESLGGALLRALFLVGGPLALMALFIYAFHEAGI</sequence>
<accession>A0A315XVY3</accession>
<feature type="transmembrane region" description="Helical" evidence="2">
    <location>
        <begin position="64"/>
        <end position="84"/>
    </location>
</feature>
<dbReference type="RefSeq" id="WP_109727377.1">
    <property type="nucleotide sequence ID" value="NZ_QGDI01000011.1"/>
</dbReference>
<evidence type="ECO:0000313" key="4">
    <source>
        <dbReference type="Proteomes" id="UP000245720"/>
    </source>
</evidence>
<gene>
    <name evidence="3" type="ORF">IE37_02655</name>
</gene>
<keyword evidence="2" id="KW-0812">Transmembrane</keyword>
<dbReference type="AlphaFoldDB" id="A0A315XVY3"/>
<organism evidence="3 4">
    <name type="scientific">Ruminococcus flavefaciens</name>
    <dbReference type="NCBI Taxonomy" id="1265"/>
    <lineage>
        <taxon>Bacteria</taxon>
        <taxon>Bacillati</taxon>
        <taxon>Bacillota</taxon>
        <taxon>Clostridia</taxon>
        <taxon>Eubacteriales</taxon>
        <taxon>Oscillospiraceae</taxon>
        <taxon>Ruminococcus</taxon>
    </lineage>
</organism>
<keyword evidence="2" id="KW-1133">Transmembrane helix</keyword>
<protein>
    <recommendedName>
        <fullName evidence="5">DUF3592 domain-containing protein</fullName>
    </recommendedName>
</protein>
<evidence type="ECO:0000313" key="3">
    <source>
        <dbReference type="EMBL" id="PWJ11007.1"/>
    </source>
</evidence>
<evidence type="ECO:0000256" key="1">
    <source>
        <dbReference type="SAM" id="MobiDB-lite"/>
    </source>
</evidence>